<dbReference type="RefSeq" id="WP_047002498.1">
    <property type="nucleotide sequence ID" value="NZ_LBHB01000001.1"/>
</dbReference>
<keyword evidence="8 9" id="KW-0407">Ion channel</keyword>
<evidence type="ECO:0000256" key="9">
    <source>
        <dbReference type="HAMAP-Rule" id="MF_00115"/>
    </source>
</evidence>
<dbReference type="PRINTS" id="PR01264">
    <property type="entry name" value="MECHCHANNEL"/>
</dbReference>
<keyword evidence="12" id="KW-1185">Reference proteome</keyword>
<dbReference type="PATRIC" id="fig|1581420.6.peg.198"/>
<evidence type="ECO:0000256" key="5">
    <source>
        <dbReference type="ARBA" id="ARBA00022989"/>
    </source>
</evidence>
<evidence type="ECO:0000256" key="10">
    <source>
        <dbReference type="SAM" id="MobiDB-lite"/>
    </source>
</evidence>
<accession>A0A0G9MWH9</accession>
<dbReference type="GO" id="GO:0008381">
    <property type="term" value="F:mechanosensitive monoatomic ion channel activity"/>
    <property type="evidence" value="ECO:0007669"/>
    <property type="project" value="UniProtKB-UniRule"/>
</dbReference>
<gene>
    <name evidence="9" type="primary">mscL</name>
    <name evidence="11" type="ORF">AAW00_00990</name>
</gene>
<sequence>MFTEFKKFVARGNVIDLAAGVVIGAAFSGIVTQLTEAVIMPIIGAIFGDIDFSNWFIRLGSVPEGYEGSLTNYEQLKEAGVAMIGYGALLTAIINFLIVAFALFLLVRSVNKVTEEMQRKAAETEDSSTSDDVPTNPELDVLKKILAELRRDAAPTRAPDYAPQNGPMG</sequence>
<dbReference type="AlphaFoldDB" id="A0A0G9MWH9"/>
<keyword evidence="5 9" id="KW-1133">Transmembrane helix</keyword>
<proteinExistence type="inferred from homology"/>
<dbReference type="InterPro" id="IPR037673">
    <property type="entry name" value="MSC/AndL"/>
</dbReference>
<keyword evidence="7 9" id="KW-0472">Membrane</keyword>
<dbReference type="GO" id="GO:0005886">
    <property type="term" value="C:plasma membrane"/>
    <property type="evidence" value="ECO:0007669"/>
    <property type="project" value="UniProtKB-SubCell"/>
</dbReference>
<dbReference type="Gene3D" id="1.10.1200.120">
    <property type="entry name" value="Large-conductance mechanosensitive channel, MscL, domain 1"/>
    <property type="match status" value="1"/>
</dbReference>
<protein>
    <recommendedName>
        <fullName evidence="9">Large-conductance mechanosensitive channel</fullName>
    </recommendedName>
</protein>
<keyword evidence="2 9" id="KW-0813">Transport</keyword>
<dbReference type="SUPFAM" id="SSF81330">
    <property type="entry name" value="Gated mechanosensitive channel"/>
    <property type="match status" value="1"/>
</dbReference>
<evidence type="ECO:0000313" key="11">
    <source>
        <dbReference type="EMBL" id="KLE35096.1"/>
    </source>
</evidence>
<dbReference type="InterPro" id="IPR036019">
    <property type="entry name" value="MscL_channel"/>
</dbReference>
<dbReference type="InterPro" id="IPR001185">
    <property type="entry name" value="MS_channel"/>
</dbReference>
<evidence type="ECO:0000313" key="12">
    <source>
        <dbReference type="Proteomes" id="UP000053464"/>
    </source>
</evidence>
<dbReference type="EMBL" id="LBHB01000001">
    <property type="protein sequence ID" value="KLE35096.1"/>
    <property type="molecule type" value="Genomic_DNA"/>
</dbReference>
<comment type="similarity">
    <text evidence="9">Belongs to the MscL family.</text>
</comment>
<comment type="subcellular location">
    <subcellularLocation>
        <location evidence="9">Cell inner membrane</location>
        <topology evidence="9">Multi-pass membrane protein</topology>
    </subcellularLocation>
    <subcellularLocation>
        <location evidence="1">Membrane</location>
        <topology evidence="1">Multi-pass membrane protein</topology>
    </subcellularLocation>
</comment>
<keyword evidence="3 9" id="KW-1003">Cell membrane</keyword>
<comment type="subunit">
    <text evidence="9">Homopentamer.</text>
</comment>
<dbReference type="Proteomes" id="UP000053464">
    <property type="component" value="Unassembled WGS sequence"/>
</dbReference>
<reference evidence="11 12" key="1">
    <citation type="submission" date="2015-04" db="EMBL/GenBank/DDBJ databases">
        <title>The draft genome sequence of Erythrobacter luteus KA37.</title>
        <authorList>
            <person name="Zhuang L."/>
            <person name="Liu Y."/>
            <person name="Shao Z."/>
        </authorList>
    </citation>
    <scope>NUCLEOTIDE SEQUENCE [LARGE SCALE GENOMIC DNA]</scope>
    <source>
        <strain evidence="11 12">KA37</strain>
    </source>
</reference>
<organism evidence="11 12">
    <name type="scientific">Aurantiacibacter luteus</name>
    <dbReference type="NCBI Taxonomy" id="1581420"/>
    <lineage>
        <taxon>Bacteria</taxon>
        <taxon>Pseudomonadati</taxon>
        <taxon>Pseudomonadota</taxon>
        <taxon>Alphaproteobacteria</taxon>
        <taxon>Sphingomonadales</taxon>
        <taxon>Erythrobacteraceae</taxon>
        <taxon>Aurantiacibacter</taxon>
    </lineage>
</organism>
<evidence type="ECO:0000256" key="2">
    <source>
        <dbReference type="ARBA" id="ARBA00022448"/>
    </source>
</evidence>
<evidence type="ECO:0000256" key="3">
    <source>
        <dbReference type="ARBA" id="ARBA00022475"/>
    </source>
</evidence>
<keyword evidence="4 9" id="KW-0812">Transmembrane</keyword>
<dbReference type="PANTHER" id="PTHR30266">
    <property type="entry name" value="MECHANOSENSITIVE CHANNEL MSCL"/>
    <property type="match status" value="1"/>
</dbReference>
<dbReference type="HAMAP" id="MF_00115">
    <property type="entry name" value="MscL"/>
    <property type="match status" value="1"/>
</dbReference>
<evidence type="ECO:0000256" key="6">
    <source>
        <dbReference type="ARBA" id="ARBA00023065"/>
    </source>
</evidence>
<dbReference type="OrthoDB" id="9810350at2"/>
<comment type="caution">
    <text evidence="11">The sequence shown here is derived from an EMBL/GenBank/DDBJ whole genome shotgun (WGS) entry which is preliminary data.</text>
</comment>
<evidence type="ECO:0000256" key="4">
    <source>
        <dbReference type="ARBA" id="ARBA00022692"/>
    </source>
</evidence>
<comment type="caution">
    <text evidence="9">Lacks conserved residue(s) required for the propagation of feature annotation.</text>
</comment>
<dbReference type="STRING" id="1581420.AAW00_00990"/>
<keyword evidence="6 9" id="KW-0406">Ion transport</keyword>
<feature type="region of interest" description="Disordered" evidence="10">
    <location>
        <begin position="150"/>
        <end position="169"/>
    </location>
</feature>
<comment type="function">
    <text evidence="9">Channel that opens in response to stretch forces in the membrane lipid bilayer. May participate in the regulation of osmotic pressure changes within the cell.</text>
</comment>
<name>A0A0G9MWH9_9SPHN</name>
<keyword evidence="9" id="KW-0997">Cell inner membrane</keyword>
<dbReference type="NCBIfam" id="TIGR00220">
    <property type="entry name" value="mscL"/>
    <property type="match status" value="1"/>
</dbReference>
<evidence type="ECO:0000256" key="7">
    <source>
        <dbReference type="ARBA" id="ARBA00023136"/>
    </source>
</evidence>
<dbReference type="Pfam" id="PF01741">
    <property type="entry name" value="MscL"/>
    <property type="match status" value="1"/>
</dbReference>
<evidence type="ECO:0000256" key="1">
    <source>
        <dbReference type="ARBA" id="ARBA00004141"/>
    </source>
</evidence>
<dbReference type="PANTHER" id="PTHR30266:SF2">
    <property type="entry name" value="LARGE-CONDUCTANCE MECHANOSENSITIVE CHANNEL"/>
    <property type="match status" value="1"/>
</dbReference>
<evidence type="ECO:0000256" key="8">
    <source>
        <dbReference type="ARBA" id="ARBA00023303"/>
    </source>
</evidence>
<feature type="transmembrane region" description="Helical" evidence="9">
    <location>
        <begin position="83"/>
        <end position="107"/>
    </location>
</feature>